<dbReference type="SUPFAM" id="SSF49899">
    <property type="entry name" value="Concanavalin A-like lectins/glucanases"/>
    <property type="match status" value="1"/>
</dbReference>
<dbReference type="SMART" id="SM00082">
    <property type="entry name" value="LRRCT"/>
    <property type="match status" value="3"/>
</dbReference>
<dbReference type="PROSITE" id="PS50026">
    <property type="entry name" value="EGF_3"/>
    <property type="match status" value="7"/>
</dbReference>
<feature type="domain" description="EGF-like" evidence="14">
    <location>
        <begin position="780"/>
        <end position="815"/>
    </location>
</feature>
<keyword evidence="6" id="KW-0732">Signal</keyword>
<dbReference type="Pfam" id="PF01462">
    <property type="entry name" value="LRRNT"/>
    <property type="match status" value="3"/>
</dbReference>
<dbReference type="InterPro" id="IPR000742">
    <property type="entry name" value="EGF"/>
</dbReference>
<dbReference type="GO" id="GO:0005576">
    <property type="term" value="C:extracellular region"/>
    <property type="evidence" value="ECO:0007669"/>
    <property type="project" value="UniProtKB-SubCell"/>
</dbReference>
<proteinExistence type="predicted"/>
<dbReference type="EMBL" id="LIAE01009741">
    <property type="protein sequence ID" value="PAV68502.1"/>
    <property type="molecule type" value="Genomic_DNA"/>
</dbReference>
<dbReference type="PANTHER" id="PTHR24369">
    <property type="entry name" value="ANTIGEN BSP, PUTATIVE-RELATED"/>
    <property type="match status" value="1"/>
</dbReference>
<dbReference type="OrthoDB" id="283575at2759"/>
<keyword evidence="8 10" id="KW-1015">Disulfide bond</keyword>
<dbReference type="SUPFAM" id="SSF57196">
    <property type="entry name" value="EGF/Laminin"/>
    <property type="match status" value="4"/>
</dbReference>
<evidence type="ECO:0000313" key="17">
    <source>
        <dbReference type="Proteomes" id="UP000218231"/>
    </source>
</evidence>
<dbReference type="PROSITE" id="PS01186">
    <property type="entry name" value="EGF_2"/>
    <property type="match status" value="5"/>
</dbReference>
<accession>A0A2A2K3P5</accession>
<evidence type="ECO:0000313" key="16">
    <source>
        <dbReference type="EMBL" id="PAV68502.1"/>
    </source>
</evidence>
<dbReference type="InterPro" id="IPR018097">
    <property type="entry name" value="EGF_Ca-bd_CS"/>
</dbReference>
<dbReference type="SMART" id="SM00369">
    <property type="entry name" value="LRR_TYP"/>
    <property type="match status" value="12"/>
</dbReference>
<dbReference type="InterPro" id="IPR032675">
    <property type="entry name" value="LRR_dom_sf"/>
</dbReference>
<evidence type="ECO:0000256" key="5">
    <source>
        <dbReference type="ARBA" id="ARBA00022614"/>
    </source>
</evidence>
<feature type="disulfide bond" evidence="10">
    <location>
        <begin position="805"/>
        <end position="814"/>
    </location>
</feature>
<dbReference type="InterPro" id="IPR013320">
    <property type="entry name" value="ConA-like_dom_sf"/>
</dbReference>
<evidence type="ECO:0000256" key="9">
    <source>
        <dbReference type="ARBA" id="ARBA00023180"/>
    </source>
</evidence>
<keyword evidence="9" id="KW-0325">Glycoprotein</keyword>
<dbReference type="Gene3D" id="3.80.10.10">
    <property type="entry name" value="Ribonuclease Inhibitor"/>
    <property type="match status" value="4"/>
</dbReference>
<dbReference type="FunFam" id="2.10.25.10:FF:000472">
    <property type="entry name" value="Uncharacterized protein, isoform A"/>
    <property type="match status" value="1"/>
</dbReference>
<feature type="domain" description="EGF-like" evidence="14">
    <location>
        <begin position="947"/>
        <end position="983"/>
    </location>
</feature>
<keyword evidence="2" id="KW-0217">Developmental protein</keyword>
<feature type="domain" description="EGF-like" evidence="14">
    <location>
        <begin position="908"/>
        <end position="945"/>
    </location>
</feature>
<feature type="disulfide bond" evidence="10">
    <location>
        <begin position="1219"/>
        <end position="1236"/>
    </location>
</feature>
<dbReference type="InterPro" id="IPR000483">
    <property type="entry name" value="Cys-rich_flank_reg_C"/>
</dbReference>
<dbReference type="PROSITE" id="PS50025">
    <property type="entry name" value="LAM_G_DOMAIN"/>
    <property type="match status" value="1"/>
</dbReference>
<comment type="caution">
    <text evidence="16">The sequence shown here is derived from an EMBL/GenBank/DDBJ whole genome shotgun (WGS) entry which is preliminary data.</text>
</comment>
<feature type="domain" description="EGF-like" evidence="14">
    <location>
        <begin position="817"/>
        <end position="868"/>
    </location>
</feature>
<feature type="domain" description="CTCK" evidence="12">
    <location>
        <begin position="1250"/>
        <end position="1330"/>
    </location>
</feature>
<dbReference type="SMART" id="SM00041">
    <property type="entry name" value="CT"/>
    <property type="match status" value="1"/>
</dbReference>
<feature type="disulfide bond" evidence="10">
    <location>
        <begin position="1214"/>
        <end position="1224"/>
    </location>
</feature>
<evidence type="ECO:0000256" key="11">
    <source>
        <dbReference type="PROSITE-ProRule" id="PRU00196"/>
    </source>
</evidence>
<feature type="domain" description="Laminin G" evidence="13">
    <location>
        <begin position="1035"/>
        <end position="1207"/>
    </location>
</feature>
<dbReference type="PROSITE" id="PS01187">
    <property type="entry name" value="EGF_CA"/>
    <property type="match status" value="2"/>
</dbReference>
<dbReference type="PROSITE" id="PS00022">
    <property type="entry name" value="EGF_1"/>
    <property type="match status" value="5"/>
</dbReference>
<evidence type="ECO:0000256" key="1">
    <source>
        <dbReference type="ARBA" id="ARBA00004613"/>
    </source>
</evidence>
<dbReference type="InterPro" id="IPR003591">
    <property type="entry name" value="Leu-rich_rpt_typical-subtyp"/>
</dbReference>
<dbReference type="Proteomes" id="UP000218231">
    <property type="component" value="Unassembled WGS sequence"/>
</dbReference>
<organism evidence="16 17">
    <name type="scientific">Diploscapter pachys</name>
    <dbReference type="NCBI Taxonomy" id="2018661"/>
    <lineage>
        <taxon>Eukaryota</taxon>
        <taxon>Metazoa</taxon>
        <taxon>Ecdysozoa</taxon>
        <taxon>Nematoda</taxon>
        <taxon>Chromadorea</taxon>
        <taxon>Rhabditida</taxon>
        <taxon>Rhabditina</taxon>
        <taxon>Rhabditomorpha</taxon>
        <taxon>Rhabditoidea</taxon>
        <taxon>Rhabditidae</taxon>
        <taxon>Diploscapter</taxon>
    </lineage>
</organism>
<dbReference type="InterPro" id="IPR001881">
    <property type="entry name" value="EGF-like_Ca-bd_dom"/>
</dbReference>
<evidence type="ECO:0000259" key="13">
    <source>
        <dbReference type="PROSITE" id="PS50025"/>
    </source>
</evidence>
<evidence type="ECO:0000256" key="4">
    <source>
        <dbReference type="ARBA" id="ARBA00022536"/>
    </source>
</evidence>
<dbReference type="InterPro" id="IPR001791">
    <property type="entry name" value="Laminin_G"/>
</dbReference>
<evidence type="ECO:0000259" key="12">
    <source>
        <dbReference type="PROSITE" id="PS01225"/>
    </source>
</evidence>
<dbReference type="PROSITE" id="PS51450">
    <property type="entry name" value="LRR"/>
    <property type="match status" value="6"/>
</dbReference>
<dbReference type="GO" id="GO:0007399">
    <property type="term" value="P:nervous system development"/>
    <property type="evidence" value="ECO:0007669"/>
    <property type="project" value="UniProtKB-ARBA"/>
</dbReference>
<dbReference type="SMART" id="SM00181">
    <property type="entry name" value="EGF"/>
    <property type="match status" value="7"/>
</dbReference>
<dbReference type="Pfam" id="PF01463">
    <property type="entry name" value="LRRCT"/>
    <property type="match status" value="1"/>
</dbReference>
<feature type="domain" description="EGF-like" evidence="14">
    <location>
        <begin position="995"/>
        <end position="1032"/>
    </location>
</feature>
<feature type="disulfide bond" evidence="10">
    <location>
        <begin position="973"/>
        <end position="982"/>
    </location>
</feature>
<reference evidence="16 17" key="1">
    <citation type="journal article" date="2017" name="Curr. Biol.">
        <title>Genome architecture and evolution of a unichromosomal asexual nematode.</title>
        <authorList>
            <person name="Fradin H."/>
            <person name="Zegar C."/>
            <person name="Gutwein M."/>
            <person name="Lucas J."/>
            <person name="Kovtun M."/>
            <person name="Corcoran D."/>
            <person name="Baugh L.R."/>
            <person name="Kiontke K."/>
            <person name="Gunsalus K."/>
            <person name="Fitch D.H."/>
            <person name="Piano F."/>
        </authorList>
    </citation>
    <scope>NUCLEOTIDE SEQUENCE [LARGE SCALE GENOMIC DNA]</scope>
    <source>
        <strain evidence="16">PF1309</strain>
    </source>
</reference>
<comment type="subcellular location">
    <subcellularLocation>
        <location evidence="1">Secreted</location>
    </subcellularLocation>
</comment>
<feature type="domain" description="EGF-like" evidence="14">
    <location>
        <begin position="1210"/>
        <end position="1251"/>
    </location>
</feature>
<sequence length="1341" mass="150435">MRVTPVKRYIPDLAENFLTAITDEQLQGPKGMRNLQLEKNTLVCLETGVISKWHSLEVLTLNGNNLTTLGEIELMPNLRLFRLGENPWLCDCRIKWMKRTLTGQAASQAKCLRPAMLQGKSIDTVEESMMKCSGIEKRATSSCKDIRTCPPACMCTDTTVDCRDRGLTHIPSNLPSQTTEVRLEQNQISYIPPKAFQNLIHLKRLDLSKNSISEVAPRAFEGLKNLQSLVLYGNNLTELPSEAFSGLSNLQLLLLNANQLHCIRRGTFDPLHNLNLLSLYDNQIRSISLATFKNLTKLQTLHLAKNPLICDCNLMWLSELQSEKNVETSGARCESPKRLARKRFAVLPPMKFRCKGSEIFVTQRADECFIDYNCPAECNCDGTVVDCSNRNLDFIPPEIPRYTTELILRNNKIMSIGWNSNLQHLENLVKLDLSNNEISLLDDDAFSTLKNLRDLNLGRNKLRHINTNAFRKDNKLEIFSASNNRVAWLTNTTFERLTHLQFITLANNQLKCLPTGLFNNVKELKSILLSGNGLPCDCSVSPLINWLRQNTSHSTDVAECLIEMNEKELECSEDQAALCQGDGNYCPHGCSCHDTIVRCSNRDLTEFPTSISEDTTELFLDSNRIEEIAIDQLSRLSNLVKLDMSHNRLVSIEDRTFANLTKLSTLILSYNKLRCVQPQAFIGLSSLRILSLHGNDISVLPESAFQSLANITHIAVGSNALYCDCRMAWFSKWIKSKFVEAGIARCDAPQNLANQLLLTSNTNQFVCDESPPKSIETKCDLCLESPCKNEGICRPLGGRDYECICPAGYHDKNCQHEIDACYGNPCMNNASCKVSIYPKECKNSLLQVIQEGRFKCVCSKGFKGHHCEVNIDDCENHKCLNGGKCVDMVNNYRCECPKTFAGKFCEEKLEYCSKGLNPCKNGKCQKHGDSYNCTCYKGFEGHHCEINIDDCKDHLCKNGAICIDGITSYRCQCVNSYSGQFCDIPPMASNALYPNTAQCHSSSCGHGSCYTNEEMHEYECRCHEGFAGSKCDRQMSAGFTKPDAYLALEPWEVENGNITLILRTTNSTGIILYYGDDHFISAELYDGRVKIAFYIGNYPASHMYSYVTVNDGKPHLIQFRLSGKTCTLKIDNHQEQVLNQDGKIETFKDPAKKTYLYLGGLPQELAKKAHSNFHIKQTHSCLTGIHVNEKLVDIQSAIEKVKTEDGCSDTVDLCAGILCGHGVCKIDKTNSNGYQCNCDVGYTSTPGTHCNQKEITCNKEKFRKHHVEGDCRSIDEIKNGRCLGYCGEGEACCAPIKTKRRRVKMTCKDGSTRISSLNIVRKCQCAKSCEAPSILKYIRRL</sequence>
<evidence type="ECO:0000256" key="8">
    <source>
        <dbReference type="ARBA" id="ARBA00023157"/>
    </source>
</evidence>
<gene>
    <name evidence="16" type="ORF">WR25_02961</name>
</gene>
<dbReference type="FunFam" id="3.80.10.10:FF:000002">
    <property type="entry name" value="Slit guidance ligand 2"/>
    <property type="match status" value="3"/>
</dbReference>
<feature type="disulfide bond" evidence="10">
    <location>
        <begin position="896"/>
        <end position="905"/>
    </location>
</feature>
<dbReference type="PROSITE" id="PS01225">
    <property type="entry name" value="CTCK_2"/>
    <property type="match status" value="1"/>
</dbReference>
<keyword evidence="17" id="KW-1185">Reference proteome</keyword>
<feature type="disulfide bond" evidence="10">
    <location>
        <begin position="999"/>
        <end position="1009"/>
    </location>
</feature>
<dbReference type="CDD" id="cd00054">
    <property type="entry name" value="EGF_CA"/>
    <property type="match status" value="5"/>
</dbReference>
<feature type="disulfide bond" evidence="10">
    <location>
        <begin position="1022"/>
        <end position="1031"/>
    </location>
</feature>
<evidence type="ECO:0000259" key="15">
    <source>
        <dbReference type="PROSITE" id="PS50287"/>
    </source>
</evidence>
<feature type="disulfide bond" evidence="10">
    <location>
        <begin position="935"/>
        <end position="944"/>
    </location>
</feature>
<dbReference type="InterPro" id="IPR001190">
    <property type="entry name" value="SRCR"/>
</dbReference>
<evidence type="ECO:0000256" key="2">
    <source>
        <dbReference type="ARBA" id="ARBA00022473"/>
    </source>
</evidence>
<feature type="domain" description="EGF-like" evidence="14">
    <location>
        <begin position="870"/>
        <end position="906"/>
    </location>
</feature>
<feature type="domain" description="SRCR" evidence="15">
    <location>
        <begin position="59"/>
        <end position="163"/>
    </location>
</feature>
<dbReference type="Gene3D" id="2.60.120.200">
    <property type="match status" value="1"/>
</dbReference>
<dbReference type="SMART" id="SM00179">
    <property type="entry name" value="EGF_CA"/>
    <property type="match status" value="6"/>
</dbReference>
<dbReference type="GO" id="GO:0005509">
    <property type="term" value="F:calcium ion binding"/>
    <property type="evidence" value="ECO:0007669"/>
    <property type="project" value="InterPro"/>
</dbReference>
<feature type="disulfide bond" evidence="10">
    <location>
        <begin position="858"/>
        <end position="867"/>
    </location>
</feature>
<comment type="caution">
    <text evidence="11">Lacks conserved residue(s) required for the propagation of feature annotation.</text>
</comment>
<protein>
    <submittedName>
        <fullName evidence="16">Uncharacterized protein</fullName>
    </submittedName>
</protein>
<dbReference type="InterPro" id="IPR006207">
    <property type="entry name" value="Cys_knot_C"/>
</dbReference>
<dbReference type="GO" id="GO:0005886">
    <property type="term" value="C:plasma membrane"/>
    <property type="evidence" value="ECO:0007669"/>
    <property type="project" value="TreeGrafter"/>
</dbReference>
<dbReference type="SUPFAM" id="SSF52058">
    <property type="entry name" value="L domain-like"/>
    <property type="match status" value="2"/>
</dbReference>
<keyword evidence="4 10" id="KW-0245">EGF-like domain</keyword>
<dbReference type="PROSITE" id="PS01185">
    <property type="entry name" value="CTCK_1"/>
    <property type="match status" value="1"/>
</dbReference>
<dbReference type="InterPro" id="IPR000372">
    <property type="entry name" value="LRRNT"/>
</dbReference>
<evidence type="ECO:0000256" key="7">
    <source>
        <dbReference type="ARBA" id="ARBA00022737"/>
    </source>
</evidence>
<dbReference type="InterPro" id="IPR013032">
    <property type="entry name" value="EGF-like_CS"/>
</dbReference>
<evidence type="ECO:0000256" key="6">
    <source>
        <dbReference type="ARBA" id="ARBA00022729"/>
    </source>
</evidence>
<dbReference type="PROSITE" id="PS00010">
    <property type="entry name" value="ASX_HYDROXYL"/>
    <property type="match status" value="2"/>
</dbReference>
<dbReference type="Pfam" id="PF13855">
    <property type="entry name" value="LRR_8"/>
    <property type="match status" value="5"/>
</dbReference>
<dbReference type="Pfam" id="PF12661">
    <property type="entry name" value="hEGF"/>
    <property type="match status" value="1"/>
</dbReference>
<evidence type="ECO:0000259" key="14">
    <source>
        <dbReference type="PROSITE" id="PS50026"/>
    </source>
</evidence>
<dbReference type="PANTHER" id="PTHR24369:SF196">
    <property type="entry name" value="RETICULON 4 RECEPTOR LIKE 1"/>
    <property type="match status" value="1"/>
</dbReference>
<evidence type="ECO:0000256" key="10">
    <source>
        <dbReference type="PROSITE-ProRule" id="PRU00076"/>
    </source>
</evidence>
<dbReference type="FunFam" id="2.10.25.10:FF:000063">
    <property type="entry name" value="Slit guidance ligand 2"/>
    <property type="match status" value="1"/>
</dbReference>
<dbReference type="InterPro" id="IPR001611">
    <property type="entry name" value="Leu-rich_rpt"/>
</dbReference>
<keyword evidence="3" id="KW-0964">Secreted</keyword>
<dbReference type="FunFam" id="2.10.25.10:FF:000080">
    <property type="entry name" value="Neurogenic locus notch 1"/>
    <property type="match status" value="1"/>
</dbReference>
<dbReference type="SMART" id="SM00365">
    <property type="entry name" value="LRR_SD22"/>
    <property type="match status" value="9"/>
</dbReference>
<dbReference type="Gene3D" id="2.10.25.10">
    <property type="entry name" value="Laminin"/>
    <property type="match status" value="6"/>
</dbReference>
<dbReference type="InterPro" id="IPR050541">
    <property type="entry name" value="LRR_TM_domain-containing"/>
</dbReference>
<dbReference type="STRING" id="2018661.A0A2A2K3P5"/>
<dbReference type="PROSITE" id="PS50287">
    <property type="entry name" value="SRCR_2"/>
    <property type="match status" value="1"/>
</dbReference>
<dbReference type="SMART" id="SM00282">
    <property type="entry name" value="LamG"/>
    <property type="match status" value="1"/>
</dbReference>
<dbReference type="SMART" id="SM00013">
    <property type="entry name" value="LRRNT"/>
    <property type="match status" value="3"/>
</dbReference>
<keyword evidence="5" id="KW-0433">Leucine-rich repeat</keyword>
<name>A0A2A2K3P5_9BILA</name>
<dbReference type="InterPro" id="IPR000152">
    <property type="entry name" value="EGF-type_Asp/Asn_hydroxyl_site"/>
</dbReference>
<evidence type="ECO:0000256" key="3">
    <source>
        <dbReference type="ARBA" id="ARBA00022525"/>
    </source>
</evidence>
<keyword evidence="7" id="KW-0677">Repeat</keyword>
<dbReference type="CDD" id="cd00110">
    <property type="entry name" value="LamG"/>
    <property type="match status" value="1"/>
</dbReference>
<dbReference type="Pfam" id="PF00008">
    <property type="entry name" value="EGF"/>
    <property type="match status" value="2"/>
</dbReference>
<dbReference type="Pfam" id="PF02210">
    <property type="entry name" value="Laminin_G_2"/>
    <property type="match status" value="1"/>
</dbReference>